<dbReference type="AlphaFoldDB" id="A0A1H3VDL6"/>
<dbReference type="Proteomes" id="UP000198846">
    <property type="component" value="Unassembled WGS sequence"/>
</dbReference>
<keyword evidence="2" id="KW-1185">Reference proteome</keyword>
<dbReference type="EMBL" id="FNQK01000001">
    <property type="protein sequence ID" value="SDZ72907.1"/>
    <property type="molecule type" value="Genomic_DNA"/>
</dbReference>
<evidence type="ECO:0008006" key="3">
    <source>
        <dbReference type="Google" id="ProtNLM"/>
    </source>
</evidence>
<gene>
    <name evidence="1" type="ORF">SAMN04487990_10160</name>
</gene>
<proteinExistence type="predicted"/>
<evidence type="ECO:0000313" key="1">
    <source>
        <dbReference type="EMBL" id="SDZ72907.1"/>
    </source>
</evidence>
<evidence type="ECO:0000313" key="2">
    <source>
        <dbReference type="Proteomes" id="UP000198846"/>
    </source>
</evidence>
<dbReference type="RefSeq" id="WP_092130992.1">
    <property type="nucleotide sequence ID" value="NZ_FNQK01000001.1"/>
</dbReference>
<dbReference type="OrthoDB" id="947938at2"/>
<protein>
    <recommendedName>
        <fullName evidence="3">Lipocalin-like domain-containing protein</fullName>
    </recommendedName>
</protein>
<sequence>MKITQLLCASVIIFNSCSSTKKINKDNIIGSWRVSEIKKFDKDNLLLDENTPLDLENQQLNKGSVLHLFPDSTYTELTEQKVEVGQWSFLNDREFKYKNHKLTIERFEELEASKNLIASIPREDQSIESEFTLVEDVSKIKDYKKDPFYPSNNQWRQKPSKKENNEEIIARLSNYLLHNAYILKAAHERNESSVSFTHSKGIIKVYQGGIGIVKEDKIHKAWFDYFYDEKDAMKAYHLFNSYLNNEGISTIKSTGDWVKDDYEILLTLHSQISKTKKREHRRFIAKKIS</sequence>
<accession>A0A1H3VDL6</accession>
<reference evidence="1 2" key="1">
    <citation type="submission" date="2016-10" db="EMBL/GenBank/DDBJ databases">
        <authorList>
            <person name="de Groot N.N."/>
        </authorList>
    </citation>
    <scope>NUCLEOTIDE SEQUENCE [LARGE SCALE GENOMIC DNA]</scope>
    <source>
        <strain evidence="1 2">DSM 23842</strain>
    </source>
</reference>
<name>A0A1H3VDL6_BIZPA</name>
<organism evidence="1 2">
    <name type="scientific">Bizionia paragorgiae</name>
    <dbReference type="NCBI Taxonomy" id="283786"/>
    <lineage>
        <taxon>Bacteria</taxon>
        <taxon>Pseudomonadati</taxon>
        <taxon>Bacteroidota</taxon>
        <taxon>Flavobacteriia</taxon>
        <taxon>Flavobacteriales</taxon>
        <taxon>Flavobacteriaceae</taxon>
        <taxon>Bizionia</taxon>
    </lineage>
</organism>